<dbReference type="PATRIC" id="fig|1618985.3.peg.995"/>
<comment type="similarity">
    <text evidence="1 9">Belongs to the ClpA/ClpB family.</text>
</comment>
<dbReference type="Gene3D" id="1.10.1780.10">
    <property type="entry name" value="Clp, N-terminal domain"/>
    <property type="match status" value="1"/>
</dbReference>
<evidence type="ECO:0000256" key="6">
    <source>
        <dbReference type="ARBA" id="ARBA00023186"/>
    </source>
</evidence>
<keyword evidence="5 10" id="KW-0175">Coiled coil</keyword>
<evidence type="ECO:0000256" key="1">
    <source>
        <dbReference type="ARBA" id="ARBA00008675"/>
    </source>
</evidence>
<dbReference type="SUPFAM" id="SSF81923">
    <property type="entry name" value="Double Clp-N motif"/>
    <property type="match status" value="1"/>
</dbReference>
<evidence type="ECO:0000313" key="13">
    <source>
        <dbReference type="Proteomes" id="UP000034616"/>
    </source>
</evidence>
<keyword evidence="10" id="KW-0346">Stress response</keyword>
<dbReference type="InterPro" id="IPR041546">
    <property type="entry name" value="ClpA/ClpB_AAA_lid"/>
</dbReference>
<comment type="subcellular location">
    <subcellularLocation>
        <location evidence="10">Cytoplasm</location>
    </subcellularLocation>
</comment>
<dbReference type="InterPro" id="IPR003959">
    <property type="entry name" value="ATPase_AAA_core"/>
</dbReference>
<dbReference type="PANTHER" id="PTHR11638">
    <property type="entry name" value="ATP-DEPENDENT CLP PROTEASE"/>
    <property type="match status" value="1"/>
</dbReference>
<dbReference type="AlphaFoldDB" id="A0A0G0XEJ8"/>
<dbReference type="SUPFAM" id="SSF52540">
    <property type="entry name" value="P-loop containing nucleoside triphosphate hydrolases"/>
    <property type="match status" value="2"/>
</dbReference>
<dbReference type="PROSITE" id="PS00870">
    <property type="entry name" value="CLPAB_1"/>
    <property type="match status" value="1"/>
</dbReference>
<dbReference type="FunFam" id="3.40.50.300:FF:000010">
    <property type="entry name" value="Chaperone clpB 1, putative"/>
    <property type="match status" value="1"/>
</dbReference>
<dbReference type="InterPro" id="IPR004176">
    <property type="entry name" value="Clp_R_N"/>
</dbReference>
<dbReference type="FunFam" id="3.40.50.300:FF:000025">
    <property type="entry name" value="ATP-dependent Clp protease subunit"/>
    <property type="match status" value="1"/>
</dbReference>
<dbReference type="EMBL" id="LCAH01000019">
    <property type="protein sequence ID" value="KKR86127.1"/>
    <property type="molecule type" value="Genomic_DNA"/>
</dbReference>
<dbReference type="Gene3D" id="1.10.8.60">
    <property type="match status" value="1"/>
</dbReference>
<feature type="domain" description="Clp R" evidence="11">
    <location>
        <begin position="3"/>
        <end position="150"/>
    </location>
</feature>
<dbReference type="PROSITE" id="PS00871">
    <property type="entry name" value="CLPAB_2"/>
    <property type="match status" value="1"/>
</dbReference>
<dbReference type="NCBIfam" id="TIGR03346">
    <property type="entry name" value="chaperone_ClpB"/>
    <property type="match status" value="1"/>
</dbReference>
<accession>A0A0G0XEJ8</accession>
<dbReference type="Proteomes" id="UP000034616">
    <property type="component" value="Unassembled WGS sequence"/>
</dbReference>
<protein>
    <recommendedName>
        <fullName evidence="10">Chaperone protein ClpB</fullName>
    </recommendedName>
</protein>
<dbReference type="CDD" id="cd19499">
    <property type="entry name" value="RecA-like_ClpB_Hsp104-like"/>
    <property type="match status" value="1"/>
</dbReference>
<evidence type="ECO:0000259" key="11">
    <source>
        <dbReference type="PROSITE" id="PS51903"/>
    </source>
</evidence>
<gene>
    <name evidence="10" type="primary">clpB</name>
    <name evidence="12" type="ORF">UU35_C0019G0007</name>
</gene>
<reference evidence="12 13" key="1">
    <citation type="journal article" date="2015" name="Nature">
        <title>rRNA introns, odd ribosomes, and small enigmatic genomes across a large radiation of phyla.</title>
        <authorList>
            <person name="Brown C.T."/>
            <person name="Hug L.A."/>
            <person name="Thomas B.C."/>
            <person name="Sharon I."/>
            <person name="Castelle C.J."/>
            <person name="Singh A."/>
            <person name="Wilkins M.J."/>
            <person name="Williams K.H."/>
            <person name="Banfield J.F."/>
        </authorList>
    </citation>
    <scope>NUCLEOTIDE SEQUENCE [LARGE SCALE GENOMIC DNA]</scope>
</reference>
<evidence type="ECO:0000256" key="10">
    <source>
        <dbReference type="RuleBase" id="RU362034"/>
    </source>
</evidence>
<dbReference type="GO" id="GO:0042026">
    <property type="term" value="P:protein refolding"/>
    <property type="evidence" value="ECO:0007669"/>
    <property type="project" value="UniProtKB-UniRule"/>
</dbReference>
<dbReference type="CDD" id="cd00009">
    <property type="entry name" value="AAA"/>
    <property type="match status" value="1"/>
</dbReference>
<evidence type="ECO:0000256" key="4">
    <source>
        <dbReference type="ARBA" id="ARBA00022840"/>
    </source>
</evidence>
<evidence type="ECO:0000313" key="12">
    <source>
        <dbReference type="EMBL" id="KKR86127.1"/>
    </source>
</evidence>
<dbReference type="Pfam" id="PF17871">
    <property type="entry name" value="AAA_lid_9"/>
    <property type="match status" value="1"/>
</dbReference>
<dbReference type="InterPro" id="IPR036628">
    <property type="entry name" value="Clp_N_dom_sf"/>
</dbReference>
<organism evidence="12 13">
    <name type="scientific">Candidatus Uhrbacteria bacterium GW2011_GWC2_41_11</name>
    <dbReference type="NCBI Taxonomy" id="1618985"/>
    <lineage>
        <taxon>Bacteria</taxon>
        <taxon>Candidatus Uhriibacteriota</taxon>
    </lineage>
</organism>
<comment type="caution">
    <text evidence="12">The sequence shown here is derived from an EMBL/GenBank/DDBJ whole genome shotgun (WGS) entry which is preliminary data.</text>
</comment>
<dbReference type="Pfam" id="PF00004">
    <property type="entry name" value="AAA"/>
    <property type="match status" value="1"/>
</dbReference>
<dbReference type="InterPro" id="IPR001270">
    <property type="entry name" value="ClpA/B"/>
</dbReference>
<dbReference type="InterPro" id="IPR027417">
    <property type="entry name" value="P-loop_NTPase"/>
</dbReference>
<evidence type="ECO:0000256" key="3">
    <source>
        <dbReference type="ARBA" id="ARBA00022741"/>
    </source>
</evidence>
<dbReference type="Pfam" id="PF02861">
    <property type="entry name" value="Clp_N"/>
    <property type="match status" value="1"/>
</dbReference>
<dbReference type="PRINTS" id="PR00300">
    <property type="entry name" value="CLPPROTEASEA"/>
</dbReference>
<dbReference type="InterPro" id="IPR017730">
    <property type="entry name" value="Chaperonin_ClpB"/>
</dbReference>
<dbReference type="GO" id="GO:0005737">
    <property type="term" value="C:cytoplasm"/>
    <property type="evidence" value="ECO:0007669"/>
    <property type="project" value="UniProtKB-SubCell"/>
</dbReference>
<sequence>MLPHNFTNKSQEAIQQAHHVAVENGQPALEPIHLLSALLEQDDGVVSAILNKLTPEIAEIRSKIEKILDSLPKVSPQTEDGGVGQMYLTQDMAGALNEAGKKAKQFKDDFISTEHLLLGLLTNRHIARLLDPYGIKEETVMRALKDIRGTQKVDSPEPESRYQALEKYSRNLTEAARGGKLDPVIGRDAEIRRVMQVLLRRTKNNPVLIGEAGVGKTAIVEGLAQRIVSGDVPELLREKELVVLDLGALVAGTKYRGEFEDRLKAILKEINQSEGRMILFIDELHTLVGAGTSEGSPLDASNMLKPALARGELRAIGATTLKEYQKHIEKDAALERRFQPVMVEEPSVEDTVAILRGIKEKYELHHGVRVTDPAIVSAAELSHRYISDRQLPDKAIDLIDEAASALRMEIDSMPEELDTMKRDRMRLEIERKALEKEEDKDSKNRLQEIEKQLADLREKSDALEGKWRNEKEKITEIHAVKSQIDRLKAEAEIAERHGDLEKVAEIRYGGIPTEERRLKGAEEALNHLQRERGMLKEVVNEEDIAQVVSRWTHIPVSKMLESEMEKLTRMEEVLEKRVVGQEEAIAAVSNALRRSRAGISEENRPIGSFIFLGPTGVGKTELARALAAFMFNDESALVRLDMSEYMEKHAASKIIGSPPGYVGYEEGGQLTEIIRRHPYAVILFDEIEKAHPDTFHLLLQLLDDGHLTDAKGRKVNFKNTIVIMTSNIGSDVILSAGKELTSIGFQNNEGEILTEDQEMHERIFGMLKDQFRPEFLNRVDDIIVFHSLREKEITDIVGLQLEHVAHRLKEQRDIDLQVKPAARELLAQKGFDPSFGARPLKRVIQQLILNPLSLKIVAGEFMPGDSITVGVKKNELIFGKTGKKEKNAVY</sequence>
<comment type="subunit">
    <text evidence="10">Homohexamer; The oligomerization is ATP-dependent.</text>
</comment>
<dbReference type="FunFam" id="3.40.50.300:FF:000120">
    <property type="entry name" value="ATP-dependent chaperone ClpB"/>
    <property type="match status" value="1"/>
</dbReference>
<comment type="function">
    <text evidence="10">Part of a stress-induced multi-chaperone system, it is involved in the recovery of the cell from heat-induced damage, in cooperation with DnaK, DnaJ and GrpE.</text>
</comment>
<keyword evidence="4 9" id="KW-0067">ATP-binding</keyword>
<feature type="coiled-coil region" evidence="10">
    <location>
        <begin position="417"/>
        <end position="584"/>
    </location>
</feature>
<dbReference type="PROSITE" id="PS51903">
    <property type="entry name" value="CLP_R"/>
    <property type="match status" value="1"/>
</dbReference>
<evidence type="ECO:0000256" key="7">
    <source>
        <dbReference type="ARBA" id="ARBA00026057"/>
    </source>
</evidence>
<dbReference type="GO" id="GO:0005524">
    <property type="term" value="F:ATP binding"/>
    <property type="evidence" value="ECO:0007669"/>
    <property type="project" value="UniProtKB-UniRule"/>
</dbReference>
<evidence type="ECO:0000256" key="9">
    <source>
        <dbReference type="RuleBase" id="RU004432"/>
    </source>
</evidence>
<dbReference type="GO" id="GO:0016887">
    <property type="term" value="F:ATP hydrolysis activity"/>
    <property type="evidence" value="ECO:0007669"/>
    <property type="project" value="InterPro"/>
</dbReference>
<keyword evidence="2 8" id="KW-0677">Repeat</keyword>
<comment type="subunit">
    <text evidence="7">Homohexamer. The oligomerization is ATP-dependent.</text>
</comment>
<name>A0A0G0XEJ8_9BACT</name>
<keyword evidence="3 9" id="KW-0547">Nucleotide-binding</keyword>
<dbReference type="PANTHER" id="PTHR11638:SF18">
    <property type="entry name" value="HEAT SHOCK PROTEIN 104"/>
    <property type="match status" value="1"/>
</dbReference>
<dbReference type="InterPro" id="IPR050130">
    <property type="entry name" value="ClpA_ClpB"/>
</dbReference>
<keyword evidence="6 9" id="KW-0143">Chaperone</keyword>
<dbReference type="SMART" id="SM00382">
    <property type="entry name" value="AAA"/>
    <property type="match status" value="2"/>
</dbReference>
<evidence type="ECO:0000256" key="2">
    <source>
        <dbReference type="ARBA" id="ARBA00022737"/>
    </source>
</evidence>
<dbReference type="InterPro" id="IPR003593">
    <property type="entry name" value="AAA+_ATPase"/>
</dbReference>
<dbReference type="Pfam" id="PF10431">
    <property type="entry name" value="ClpB_D2-small"/>
    <property type="match status" value="1"/>
</dbReference>
<keyword evidence="10" id="KW-0963">Cytoplasm</keyword>
<dbReference type="Gene3D" id="3.40.50.300">
    <property type="entry name" value="P-loop containing nucleotide triphosphate hydrolases"/>
    <property type="match status" value="3"/>
</dbReference>
<dbReference type="InterPro" id="IPR019489">
    <property type="entry name" value="Clp_ATPase_C"/>
</dbReference>
<dbReference type="GO" id="GO:0034605">
    <property type="term" value="P:cellular response to heat"/>
    <property type="evidence" value="ECO:0007669"/>
    <property type="project" value="TreeGrafter"/>
</dbReference>
<dbReference type="SMART" id="SM01086">
    <property type="entry name" value="ClpB_D2-small"/>
    <property type="match status" value="1"/>
</dbReference>
<dbReference type="InterPro" id="IPR028299">
    <property type="entry name" value="ClpA/B_CS2"/>
</dbReference>
<dbReference type="Pfam" id="PF07724">
    <property type="entry name" value="AAA_2"/>
    <property type="match status" value="1"/>
</dbReference>
<evidence type="ECO:0000256" key="8">
    <source>
        <dbReference type="PROSITE-ProRule" id="PRU01251"/>
    </source>
</evidence>
<dbReference type="InterPro" id="IPR018368">
    <property type="entry name" value="ClpA/B_CS1"/>
</dbReference>
<proteinExistence type="inferred from homology"/>
<evidence type="ECO:0000256" key="5">
    <source>
        <dbReference type="ARBA" id="ARBA00023054"/>
    </source>
</evidence>